<reference evidence="5 6" key="1">
    <citation type="submission" date="2018-09" db="EMBL/GenBank/DDBJ databases">
        <title>Acidovorax cavernicola nov. sp. isolated from Gruta de las Maravillas (Aracena, Spain).</title>
        <authorList>
            <person name="Jurado V."/>
            <person name="Gutierrez-Patricio S."/>
            <person name="Gonzalez-Pimentel J.L."/>
            <person name="Miller A.Z."/>
            <person name="Laiz L."/>
            <person name="Saiz-Jimenez C."/>
        </authorList>
    </citation>
    <scope>NUCLEOTIDE SEQUENCE [LARGE SCALE GENOMIC DNA]</scope>
    <source>
        <strain evidence="5 6">1011MAR4D40.2</strain>
    </source>
</reference>
<sequence length="318" mass="34052">MTQTPPIQTTPAAGIGRRLRAAAGVLLVSSVGVAAAQQPAAPGHAVVARIGEVTIGQDEIEKLLQTLPEAERAAVKADRASLDGWLRQRLVSEALLRDARAKGWADRPEVKAKIDAATREVTARIVAASYLESVSQVPAGFPSDAEVKAAYEQGKTGFNLPAAYRVAQIYLATPDRDVAAVTKVRDEANRLARQARSGDFAAVARASSQDRRSAERGGEVDTLPLARILPELRDTVAKLKQGQVSEPVQAEAGFHIVKLLDTQPARTATLEEMKPQLQALLRQQRQQQLVQAYMAQLAPPAQLSIDSAALDAALQKTN</sequence>
<keyword evidence="2" id="KW-0697">Rotamase</keyword>
<dbReference type="SUPFAM" id="SSF109998">
    <property type="entry name" value="Triger factor/SurA peptide-binding domain-like"/>
    <property type="match status" value="1"/>
</dbReference>
<dbReference type="AlphaFoldDB" id="A0A9X8GTL2"/>
<evidence type="ECO:0000313" key="6">
    <source>
        <dbReference type="Proteomes" id="UP000265619"/>
    </source>
</evidence>
<dbReference type="InterPro" id="IPR000297">
    <property type="entry name" value="PPIase_PpiC"/>
</dbReference>
<accession>A0A9X8GTL2</accession>
<protein>
    <submittedName>
        <fullName evidence="5">Peptidylprolyl isomerase</fullName>
    </submittedName>
</protein>
<name>A0A9X8GTL2_9BURK</name>
<comment type="caution">
    <text evidence="5">The sequence shown here is derived from an EMBL/GenBank/DDBJ whole genome shotgun (WGS) entry which is preliminary data.</text>
</comment>
<dbReference type="PANTHER" id="PTHR47245">
    <property type="entry name" value="PEPTIDYLPROLYL ISOMERASE"/>
    <property type="match status" value="1"/>
</dbReference>
<dbReference type="SUPFAM" id="SSF54534">
    <property type="entry name" value="FKBP-like"/>
    <property type="match status" value="1"/>
</dbReference>
<dbReference type="OrthoDB" id="5706698at2"/>
<evidence type="ECO:0000256" key="3">
    <source>
        <dbReference type="SAM" id="SignalP"/>
    </source>
</evidence>
<dbReference type="PANTHER" id="PTHR47245:SF3">
    <property type="entry name" value="PEPTIDYL-PROLYL CIS-TRANS ISOMERASE, PPIC-TYPE-RELATED"/>
    <property type="match status" value="1"/>
</dbReference>
<evidence type="ECO:0000313" key="5">
    <source>
        <dbReference type="EMBL" id="RIX76265.1"/>
    </source>
</evidence>
<dbReference type="GO" id="GO:0003755">
    <property type="term" value="F:peptidyl-prolyl cis-trans isomerase activity"/>
    <property type="evidence" value="ECO:0007669"/>
    <property type="project" value="UniProtKB-KW"/>
</dbReference>
<dbReference type="Gene3D" id="3.10.50.40">
    <property type="match status" value="1"/>
</dbReference>
<proteinExistence type="inferred from homology"/>
<feature type="chain" id="PRO_5040783371" evidence="3">
    <location>
        <begin position="37"/>
        <end position="318"/>
    </location>
</feature>
<dbReference type="PROSITE" id="PS50198">
    <property type="entry name" value="PPIC_PPIASE_2"/>
    <property type="match status" value="1"/>
</dbReference>
<dbReference type="InterPro" id="IPR046357">
    <property type="entry name" value="PPIase_dom_sf"/>
</dbReference>
<dbReference type="InterPro" id="IPR027304">
    <property type="entry name" value="Trigger_fact/SurA_dom_sf"/>
</dbReference>
<organism evidence="5 6">
    <name type="scientific">Acidovorax cavernicola</name>
    <dbReference type="NCBI Taxonomy" id="1675792"/>
    <lineage>
        <taxon>Bacteria</taxon>
        <taxon>Pseudomonadati</taxon>
        <taxon>Pseudomonadota</taxon>
        <taxon>Betaproteobacteria</taxon>
        <taxon>Burkholderiales</taxon>
        <taxon>Comamonadaceae</taxon>
        <taxon>Acidovorax</taxon>
    </lineage>
</organism>
<keyword evidence="2 5" id="KW-0413">Isomerase</keyword>
<evidence type="ECO:0000256" key="1">
    <source>
        <dbReference type="ARBA" id="ARBA00007656"/>
    </source>
</evidence>
<keyword evidence="3" id="KW-0732">Signal</keyword>
<keyword evidence="6" id="KW-1185">Reference proteome</keyword>
<dbReference type="EMBL" id="QXMN01000034">
    <property type="protein sequence ID" value="RIX76265.1"/>
    <property type="molecule type" value="Genomic_DNA"/>
</dbReference>
<evidence type="ECO:0000256" key="2">
    <source>
        <dbReference type="PROSITE-ProRule" id="PRU00278"/>
    </source>
</evidence>
<feature type="signal peptide" evidence="3">
    <location>
        <begin position="1"/>
        <end position="36"/>
    </location>
</feature>
<feature type="domain" description="PpiC" evidence="4">
    <location>
        <begin position="161"/>
        <end position="261"/>
    </location>
</feature>
<dbReference type="Pfam" id="PF00639">
    <property type="entry name" value="Rotamase"/>
    <property type="match status" value="1"/>
</dbReference>
<evidence type="ECO:0000259" key="4">
    <source>
        <dbReference type="PROSITE" id="PS50198"/>
    </source>
</evidence>
<dbReference type="Proteomes" id="UP000265619">
    <property type="component" value="Unassembled WGS sequence"/>
</dbReference>
<dbReference type="RefSeq" id="WP_119556545.1">
    <property type="nucleotide sequence ID" value="NZ_QXMN01000034.1"/>
</dbReference>
<dbReference type="InterPro" id="IPR050245">
    <property type="entry name" value="PrsA_foldase"/>
</dbReference>
<comment type="similarity">
    <text evidence="1">Belongs to the PpiC/parvulin rotamase family.</text>
</comment>
<gene>
    <name evidence="5" type="ORF">D3H34_22880</name>
</gene>